<sequence>MILTLTKFFMKKIFFITTFISFSALLFLNSCTNEDPVSKGKTDLININLAREYFNSTPIKIKKNIYFSKELDWERGHFENDTLSIPILSNKPILIKRLKNPNSSKYLYPFLLITKNKSNNTYDYNLKVFIASNNNGFDKESYHLYDTNNKLILNKEKSGISTTSKTSKISDVDCELWGYFLTNDDTGERTLIYTWYVCSRSGQPEQVPPGDGGGGGEAVSCGTGYIQDEYGNCVVDDQIIVELTGKEKCLNDLLDKNGVSFVKNLLANFKGNSEFNIKIVSKDKVTVLDENKITKEVNGKTEHTPGSTLMTIEISTSRTNEHSALDAARTILHEYIHADMYRKTYSKDITNKEVLDFNKTYEAYGNQHGTMGALYIDSMKEALKAFHRDVLTDDYNKYTNYFGETPSDAFYEALAWNGLKESNVKSWTDLPAEKKAAIEALANRVPLLSKTVPCPN</sequence>
<feature type="chain" id="PRO_5010278711" evidence="1">
    <location>
        <begin position="27"/>
        <end position="456"/>
    </location>
</feature>
<keyword evidence="3" id="KW-1185">Reference proteome</keyword>
<dbReference type="eggNOG" id="ENOG5032QBI">
    <property type="taxonomic scope" value="Bacteria"/>
</dbReference>
<organism evidence="2 3">
    <name type="scientific">Flavobacterium succinicans</name>
    <dbReference type="NCBI Taxonomy" id="29536"/>
    <lineage>
        <taxon>Bacteria</taxon>
        <taxon>Pseudomonadati</taxon>
        <taxon>Bacteroidota</taxon>
        <taxon>Flavobacteriia</taxon>
        <taxon>Flavobacteriales</taxon>
        <taxon>Flavobacteriaceae</taxon>
        <taxon>Flavobacterium</taxon>
    </lineage>
</organism>
<gene>
    <name evidence="2" type="ORF">SAMN05444143_105134</name>
</gene>
<dbReference type="AlphaFoldDB" id="A0A1I4VRR5"/>
<protein>
    <submittedName>
        <fullName evidence="2">Uncharacterized protein</fullName>
    </submittedName>
</protein>
<reference evidence="3" key="1">
    <citation type="submission" date="2016-10" db="EMBL/GenBank/DDBJ databases">
        <authorList>
            <person name="Varghese N."/>
            <person name="Submissions S."/>
        </authorList>
    </citation>
    <scope>NUCLEOTIDE SEQUENCE [LARGE SCALE GENOMIC DNA]</scope>
    <source>
        <strain evidence="3">DSM 4002</strain>
    </source>
</reference>
<name>A0A1I4VRR5_9FLAO</name>
<evidence type="ECO:0000256" key="1">
    <source>
        <dbReference type="SAM" id="SignalP"/>
    </source>
</evidence>
<feature type="signal peptide" evidence="1">
    <location>
        <begin position="1"/>
        <end position="26"/>
    </location>
</feature>
<accession>A0A1I4VRR5</accession>
<keyword evidence="1" id="KW-0732">Signal</keyword>
<proteinExistence type="predicted"/>
<evidence type="ECO:0000313" key="2">
    <source>
        <dbReference type="EMBL" id="SFN03797.1"/>
    </source>
</evidence>
<dbReference type="EMBL" id="FOUT01000005">
    <property type="protein sequence ID" value="SFN03797.1"/>
    <property type="molecule type" value="Genomic_DNA"/>
</dbReference>
<evidence type="ECO:0000313" key="3">
    <source>
        <dbReference type="Proteomes" id="UP000182961"/>
    </source>
</evidence>
<dbReference type="Proteomes" id="UP000182961">
    <property type="component" value="Unassembled WGS sequence"/>
</dbReference>